<comment type="caution">
    <text evidence="1">The sequence shown here is derived from an EMBL/GenBank/DDBJ whole genome shotgun (WGS) entry which is preliminary data.</text>
</comment>
<name>A0A9D2GVQ7_9BACE</name>
<dbReference type="Proteomes" id="UP000824108">
    <property type="component" value="Unassembled WGS sequence"/>
</dbReference>
<gene>
    <name evidence="1" type="ORF">H9807_02005</name>
</gene>
<reference evidence="1" key="1">
    <citation type="journal article" date="2021" name="PeerJ">
        <title>Extensive microbial diversity within the chicken gut microbiome revealed by metagenomics and culture.</title>
        <authorList>
            <person name="Gilroy R."/>
            <person name="Ravi A."/>
            <person name="Getino M."/>
            <person name="Pursley I."/>
            <person name="Horton D.L."/>
            <person name="Alikhan N.F."/>
            <person name="Baker D."/>
            <person name="Gharbi K."/>
            <person name="Hall N."/>
            <person name="Watson M."/>
            <person name="Adriaenssens E.M."/>
            <person name="Foster-Nyarko E."/>
            <person name="Jarju S."/>
            <person name="Secka A."/>
            <person name="Antonio M."/>
            <person name="Oren A."/>
            <person name="Chaudhuri R.R."/>
            <person name="La Ragione R."/>
            <person name="Hildebrand F."/>
            <person name="Pallen M.J."/>
        </authorList>
    </citation>
    <scope>NUCLEOTIDE SEQUENCE</scope>
    <source>
        <strain evidence="1">CHK118-2852</strain>
    </source>
</reference>
<proteinExistence type="predicted"/>
<dbReference type="EMBL" id="DXAV01000019">
    <property type="protein sequence ID" value="HIZ90888.1"/>
    <property type="molecule type" value="Genomic_DNA"/>
</dbReference>
<sequence length="272" mass="31536">MMNETDLYDISAEYLLNYLYPDRTDQWQADCAGTFYRNYSPDILPLEEDGRTVRLTRDGFLRLLPQGVIAPDNALKGKDFEQKYEQLKKKEELLKDLFRPVDTLNFRFRLHIGKEAEELSGGKLALLLKRYFGYDLEQEENPYIRKTAPLLPLVSHLRADFGFLHTLLKSLFGCPVEMTTGRYTWDEGNGYSQPAVSYHLLVPDLTTEAYNELKQAIDPFADFIREWFIPFDTHCTIAVKHHGRPFVLGNALTLDYNTETSTQHIDTNRNPL</sequence>
<accession>A0A9D2GVQ7</accession>
<evidence type="ECO:0000313" key="2">
    <source>
        <dbReference type="Proteomes" id="UP000824108"/>
    </source>
</evidence>
<reference evidence="1" key="2">
    <citation type="submission" date="2021-04" db="EMBL/GenBank/DDBJ databases">
        <authorList>
            <person name="Gilroy R."/>
        </authorList>
    </citation>
    <scope>NUCLEOTIDE SEQUENCE</scope>
    <source>
        <strain evidence="1">CHK118-2852</strain>
    </source>
</reference>
<organism evidence="1 2">
    <name type="scientific">Candidatus Bacteroides merdavium</name>
    <dbReference type="NCBI Taxonomy" id="2838472"/>
    <lineage>
        <taxon>Bacteria</taxon>
        <taxon>Pseudomonadati</taxon>
        <taxon>Bacteroidota</taxon>
        <taxon>Bacteroidia</taxon>
        <taxon>Bacteroidales</taxon>
        <taxon>Bacteroidaceae</taxon>
        <taxon>Bacteroides</taxon>
    </lineage>
</organism>
<dbReference type="AlphaFoldDB" id="A0A9D2GVQ7"/>
<protein>
    <submittedName>
        <fullName evidence="1">Uncharacterized protein</fullName>
    </submittedName>
</protein>
<evidence type="ECO:0000313" key="1">
    <source>
        <dbReference type="EMBL" id="HIZ90888.1"/>
    </source>
</evidence>